<dbReference type="STRING" id="1462996.AWM70_21340"/>
<evidence type="ECO:0000259" key="4">
    <source>
        <dbReference type="SMART" id="SM00984"/>
    </source>
</evidence>
<dbReference type="InterPro" id="IPR014026">
    <property type="entry name" value="UDP-Glc/GDP-Man_DH_dimer"/>
</dbReference>
<accession>A0A1B1N5X2</accession>
<dbReference type="InterPro" id="IPR001732">
    <property type="entry name" value="UDP-Glc/GDP-Man_DH_N"/>
</dbReference>
<dbReference type="KEGG" id="pyg:AWM70_21340"/>
<dbReference type="InterPro" id="IPR036291">
    <property type="entry name" value="NAD(P)-bd_dom_sf"/>
</dbReference>
<dbReference type="PANTHER" id="PTHR43491">
    <property type="entry name" value="UDP-N-ACETYL-D-MANNOSAMINE DEHYDROGENASE"/>
    <property type="match status" value="1"/>
</dbReference>
<dbReference type="NCBIfam" id="TIGR03026">
    <property type="entry name" value="NDP-sugDHase"/>
    <property type="match status" value="1"/>
</dbReference>
<dbReference type="GO" id="GO:0016628">
    <property type="term" value="F:oxidoreductase activity, acting on the CH-CH group of donors, NAD or NADP as acceptor"/>
    <property type="evidence" value="ECO:0007669"/>
    <property type="project" value="InterPro"/>
</dbReference>
<dbReference type="RefSeq" id="WP_068699822.1">
    <property type="nucleotide sequence ID" value="NZ_CP014167.1"/>
</dbReference>
<dbReference type="SUPFAM" id="SSF52413">
    <property type="entry name" value="UDP-glucose/GDP-mannose dehydrogenase C-terminal domain"/>
    <property type="match status" value="1"/>
</dbReference>
<dbReference type="PANTHER" id="PTHR43491:SF1">
    <property type="entry name" value="UDP-N-ACETYL-D-MANNOSAMINE DEHYDROGENASE"/>
    <property type="match status" value="1"/>
</dbReference>
<keyword evidence="6" id="KW-1185">Reference proteome</keyword>
<protein>
    <submittedName>
        <fullName evidence="5">UDP-N-acetyl-D-glucosamine dehydrogenase</fullName>
    </submittedName>
</protein>
<gene>
    <name evidence="5" type="ORF">AWM70_21340</name>
</gene>
<sequence length="443" mass="48916">MGNRLKKVAVVGLGYVGLPLALAFSKQGYKVTGIDLDERKLQLLKEGRSYIQDIPDQQVKESAQRRQFSATREMHRLREADVIIICVPTPLNGDDEPDLTYLMQAAASIRDHLRRGQIIVLESSTYPGTTREVLKPLLEQSGLSVGTDVFLGYSPERVDPGNRHYPLEVIPKVVSGITDKCARAVEDVYKTVFQTVVRISSTDAAEMTKLLENTYRFVNISFINEIAQLCNSMGIDVWEVIEAARSKPFGFSAFFPSPGAGGHCIPVDPLYLQWRAKQFGATSSFIAASREINHRMPRYIVERIKEALSRESLSGVKILVVGVAFKPNIDDTRESSAIQLIECLQQDGAAVSYYDPYVHEVRVQGKLLTSVHISGNPVSQSEYDCAIIAVNHEGLPLQQLIDQIPLVYDTRNALKGMQGTAKVIRLGGGTPDSEGNAGIPLRD</sequence>
<dbReference type="GO" id="GO:0016616">
    <property type="term" value="F:oxidoreductase activity, acting on the CH-OH group of donors, NAD or NADP as acceptor"/>
    <property type="evidence" value="ECO:0007669"/>
    <property type="project" value="InterPro"/>
</dbReference>
<keyword evidence="2" id="KW-0520">NAD</keyword>
<organism evidence="5 6">
    <name type="scientific">Paenibacillus yonginensis</name>
    <dbReference type="NCBI Taxonomy" id="1462996"/>
    <lineage>
        <taxon>Bacteria</taxon>
        <taxon>Bacillati</taxon>
        <taxon>Bacillota</taxon>
        <taxon>Bacilli</taxon>
        <taxon>Bacillales</taxon>
        <taxon>Paenibacillaceae</taxon>
        <taxon>Paenibacillus</taxon>
    </lineage>
</organism>
<dbReference type="PIRSF" id="PIRSF000124">
    <property type="entry name" value="UDPglc_GDPman_dh"/>
    <property type="match status" value="1"/>
</dbReference>
<dbReference type="SUPFAM" id="SSF48179">
    <property type="entry name" value="6-phosphogluconate dehydrogenase C-terminal domain-like"/>
    <property type="match status" value="1"/>
</dbReference>
<dbReference type="InterPro" id="IPR014027">
    <property type="entry name" value="UDP-Glc/GDP-Man_DH_C"/>
</dbReference>
<dbReference type="Proteomes" id="UP000092573">
    <property type="component" value="Chromosome"/>
</dbReference>
<dbReference type="Pfam" id="PF00984">
    <property type="entry name" value="UDPG_MGDP_dh"/>
    <property type="match status" value="1"/>
</dbReference>
<keyword evidence="1" id="KW-0560">Oxidoreductase</keyword>
<evidence type="ECO:0000256" key="2">
    <source>
        <dbReference type="ARBA" id="ARBA00023027"/>
    </source>
</evidence>
<comment type="similarity">
    <text evidence="3">Belongs to the UDP-glucose/GDP-mannose dehydrogenase family.</text>
</comment>
<dbReference type="InterPro" id="IPR017476">
    <property type="entry name" value="UDP-Glc/GDP-Man"/>
</dbReference>
<dbReference type="GO" id="GO:0000271">
    <property type="term" value="P:polysaccharide biosynthetic process"/>
    <property type="evidence" value="ECO:0007669"/>
    <property type="project" value="InterPro"/>
</dbReference>
<evidence type="ECO:0000256" key="3">
    <source>
        <dbReference type="PIRNR" id="PIRNR000124"/>
    </source>
</evidence>
<dbReference type="EMBL" id="CP014167">
    <property type="protein sequence ID" value="ANS76814.1"/>
    <property type="molecule type" value="Genomic_DNA"/>
</dbReference>
<dbReference type="Gene3D" id="3.40.50.720">
    <property type="entry name" value="NAD(P)-binding Rossmann-like Domain"/>
    <property type="match status" value="2"/>
</dbReference>
<evidence type="ECO:0000313" key="6">
    <source>
        <dbReference type="Proteomes" id="UP000092573"/>
    </source>
</evidence>
<dbReference type="InterPro" id="IPR028359">
    <property type="entry name" value="UDP_ManNAc/GlcNAc_DH"/>
</dbReference>
<reference evidence="5 6" key="1">
    <citation type="submission" date="2016-01" db="EMBL/GenBank/DDBJ databases">
        <title>Complete Genome Sequence of Paenibacillus yonginensis DCY84, a novel Plant Growth-Promoting Bacteria with Elicitation of Induced Systemic Resistance.</title>
        <authorList>
            <person name="Kim Y.J."/>
            <person name="Yang D.C."/>
            <person name="Sukweenadhi J."/>
        </authorList>
    </citation>
    <scope>NUCLEOTIDE SEQUENCE [LARGE SCALE GENOMIC DNA]</scope>
    <source>
        <strain evidence="5 6">DCY84</strain>
    </source>
</reference>
<dbReference type="Pfam" id="PF03720">
    <property type="entry name" value="UDPG_MGDP_dh_C"/>
    <property type="match status" value="1"/>
</dbReference>
<dbReference type="InterPro" id="IPR036220">
    <property type="entry name" value="UDP-Glc/GDP-Man_DH_C_sf"/>
</dbReference>
<name>A0A1B1N5X2_9BACL</name>
<dbReference type="SMART" id="SM00984">
    <property type="entry name" value="UDPG_MGDP_dh_C"/>
    <property type="match status" value="1"/>
</dbReference>
<dbReference type="AlphaFoldDB" id="A0A1B1N5X2"/>
<dbReference type="GO" id="GO:0051287">
    <property type="term" value="F:NAD binding"/>
    <property type="evidence" value="ECO:0007669"/>
    <property type="project" value="InterPro"/>
</dbReference>
<dbReference type="SUPFAM" id="SSF51735">
    <property type="entry name" value="NAD(P)-binding Rossmann-fold domains"/>
    <property type="match status" value="1"/>
</dbReference>
<dbReference type="PIRSF" id="PIRSF500136">
    <property type="entry name" value="UDP_ManNAc_DH"/>
    <property type="match status" value="1"/>
</dbReference>
<dbReference type="Pfam" id="PF03721">
    <property type="entry name" value="UDPG_MGDP_dh_N"/>
    <property type="match status" value="1"/>
</dbReference>
<dbReference type="InterPro" id="IPR008927">
    <property type="entry name" value="6-PGluconate_DH-like_C_sf"/>
</dbReference>
<evidence type="ECO:0000256" key="1">
    <source>
        <dbReference type="ARBA" id="ARBA00023002"/>
    </source>
</evidence>
<feature type="domain" description="UDP-glucose/GDP-mannose dehydrogenase C-terminal" evidence="4">
    <location>
        <begin position="319"/>
        <end position="416"/>
    </location>
</feature>
<proteinExistence type="inferred from homology"/>
<dbReference type="OrthoDB" id="9803238at2"/>
<evidence type="ECO:0000313" key="5">
    <source>
        <dbReference type="EMBL" id="ANS76814.1"/>
    </source>
</evidence>